<organism evidence="1 2">
    <name type="scientific">Acaulospora colombiana</name>
    <dbReference type="NCBI Taxonomy" id="27376"/>
    <lineage>
        <taxon>Eukaryota</taxon>
        <taxon>Fungi</taxon>
        <taxon>Fungi incertae sedis</taxon>
        <taxon>Mucoromycota</taxon>
        <taxon>Glomeromycotina</taxon>
        <taxon>Glomeromycetes</taxon>
        <taxon>Diversisporales</taxon>
        <taxon>Acaulosporaceae</taxon>
        <taxon>Acaulospora</taxon>
    </lineage>
</organism>
<dbReference type="Proteomes" id="UP000789525">
    <property type="component" value="Unassembled WGS sequence"/>
</dbReference>
<protein>
    <submittedName>
        <fullName evidence="1">16577_t:CDS:1</fullName>
    </submittedName>
</protein>
<dbReference type="EMBL" id="CAJVPT010002120">
    <property type="protein sequence ID" value="CAG8475673.1"/>
    <property type="molecule type" value="Genomic_DNA"/>
</dbReference>
<reference evidence="1" key="1">
    <citation type="submission" date="2021-06" db="EMBL/GenBank/DDBJ databases">
        <authorList>
            <person name="Kallberg Y."/>
            <person name="Tangrot J."/>
            <person name="Rosling A."/>
        </authorList>
    </citation>
    <scope>NUCLEOTIDE SEQUENCE</scope>
    <source>
        <strain evidence="1">CL356</strain>
    </source>
</reference>
<proteinExistence type="predicted"/>
<evidence type="ECO:0000313" key="1">
    <source>
        <dbReference type="EMBL" id="CAG8475673.1"/>
    </source>
</evidence>
<keyword evidence="2" id="KW-1185">Reference proteome</keyword>
<accession>A0ACA9KIJ5</accession>
<evidence type="ECO:0000313" key="2">
    <source>
        <dbReference type="Proteomes" id="UP000789525"/>
    </source>
</evidence>
<name>A0ACA9KIJ5_9GLOM</name>
<sequence length="131" mass="15731">MQHESNEEHVDSRTEANYHAKKFYNQRNMILNRTYVLIVELLRSEDQLEAVKKQAVNQSKEYLRLNDSEGNLKKEVEKLSEELEAEKKRTRDFDTLKKQADQQHKEYLRLSDSYNELLKEKENRNEDKKSA</sequence>
<gene>
    <name evidence="1" type="ORF">ACOLOM_LOCUS1783</name>
</gene>
<comment type="caution">
    <text evidence="1">The sequence shown here is derived from an EMBL/GenBank/DDBJ whole genome shotgun (WGS) entry which is preliminary data.</text>
</comment>